<evidence type="ECO:0000256" key="8">
    <source>
        <dbReference type="ARBA" id="ARBA00023157"/>
    </source>
</evidence>
<dbReference type="InterPro" id="IPR003013">
    <property type="entry name" value="Erythroptn"/>
</dbReference>
<evidence type="ECO:0000256" key="3">
    <source>
        <dbReference type="ARBA" id="ARBA00015421"/>
    </source>
</evidence>
<dbReference type="GO" id="GO:0005615">
    <property type="term" value="C:extracellular space"/>
    <property type="evidence" value="ECO:0007669"/>
    <property type="project" value="TreeGrafter"/>
</dbReference>
<comment type="subcellular location">
    <subcellularLocation>
        <location evidence="1">Secreted</location>
    </subcellularLocation>
</comment>
<evidence type="ECO:0000256" key="2">
    <source>
        <dbReference type="ARBA" id="ARBA00005782"/>
    </source>
</evidence>
<keyword evidence="4" id="KW-0964">Secreted</keyword>
<dbReference type="InterPro" id="IPR001323">
    <property type="entry name" value="EPO_TPO"/>
</dbReference>
<gene>
    <name evidence="9" type="primary">epo</name>
    <name evidence="9" type="ORF">AOXY_G30277</name>
</gene>
<keyword evidence="8" id="KW-1015">Disulfide bond</keyword>
<evidence type="ECO:0000313" key="10">
    <source>
        <dbReference type="Proteomes" id="UP001230051"/>
    </source>
</evidence>
<comment type="similarity">
    <text evidence="2">Belongs to the EPO/TPO family.</text>
</comment>
<dbReference type="GO" id="GO:0005179">
    <property type="term" value="F:hormone activity"/>
    <property type="evidence" value="ECO:0007669"/>
    <property type="project" value="UniProtKB-KW"/>
</dbReference>
<dbReference type="Proteomes" id="UP001230051">
    <property type="component" value="Unassembled WGS sequence"/>
</dbReference>
<dbReference type="SUPFAM" id="SSF47266">
    <property type="entry name" value="4-helical cytokines"/>
    <property type="match status" value="1"/>
</dbReference>
<proteinExistence type="inferred from homology"/>
<keyword evidence="7" id="KW-0265">Erythrocyte maturation</keyword>
<evidence type="ECO:0000256" key="1">
    <source>
        <dbReference type="ARBA" id="ARBA00004613"/>
    </source>
</evidence>
<evidence type="ECO:0000256" key="7">
    <source>
        <dbReference type="ARBA" id="ARBA00023057"/>
    </source>
</evidence>
<dbReference type="PANTHER" id="PTHR10370:SF0">
    <property type="entry name" value="ERYTHROPOIETIN"/>
    <property type="match status" value="1"/>
</dbReference>
<sequence>MGNYCFHGRSSKDAVNRYEEMSVSRLFALLFVISGYTKPARGVPLRPVCDPRVMDRFIKEARDAENAVKEREEACALPEDLQLPVTNVNVMEWDAEDSRTKEEEVQAGLSLLSQAMLAAHGHVTSRATRQHLETVHSNLRSIAQILKSLNMQEIGSSDSQPRRTFAVRSVDELLRVHTNFLRGKVKLLLSAAEACRPERS</sequence>
<evidence type="ECO:0000256" key="4">
    <source>
        <dbReference type="ARBA" id="ARBA00022525"/>
    </source>
</evidence>
<evidence type="ECO:0000256" key="5">
    <source>
        <dbReference type="ARBA" id="ARBA00022702"/>
    </source>
</evidence>
<organism evidence="9 10">
    <name type="scientific">Acipenser oxyrinchus oxyrinchus</name>
    <dbReference type="NCBI Taxonomy" id="40147"/>
    <lineage>
        <taxon>Eukaryota</taxon>
        <taxon>Metazoa</taxon>
        <taxon>Chordata</taxon>
        <taxon>Craniata</taxon>
        <taxon>Vertebrata</taxon>
        <taxon>Euteleostomi</taxon>
        <taxon>Actinopterygii</taxon>
        <taxon>Chondrostei</taxon>
        <taxon>Acipenseriformes</taxon>
        <taxon>Acipenseridae</taxon>
        <taxon>Acipenser</taxon>
    </lineage>
</organism>
<dbReference type="PANTHER" id="PTHR10370">
    <property type="entry name" value="ERYTHROPOIETIN"/>
    <property type="match status" value="1"/>
</dbReference>
<dbReference type="Pfam" id="PF00758">
    <property type="entry name" value="EPO_TPO"/>
    <property type="match status" value="1"/>
</dbReference>
<dbReference type="InterPro" id="IPR009079">
    <property type="entry name" value="4_helix_cytokine-like_core"/>
</dbReference>
<dbReference type="PRINTS" id="PR00272">
    <property type="entry name" value="ERYTHROPTN"/>
</dbReference>
<accession>A0AAD8FU44</accession>
<comment type="caution">
    <text evidence="9">The sequence shown here is derived from an EMBL/GenBank/DDBJ whole genome shotgun (WGS) entry which is preliminary data.</text>
</comment>
<name>A0AAD8FU44_ACIOX</name>
<keyword evidence="10" id="KW-1185">Reference proteome</keyword>
<dbReference type="Gene3D" id="1.20.1250.10">
    <property type="match status" value="1"/>
</dbReference>
<keyword evidence="6" id="KW-0732">Signal</keyword>
<dbReference type="EMBL" id="JAGXEW010000042">
    <property type="protein sequence ID" value="KAK1153349.1"/>
    <property type="molecule type" value="Genomic_DNA"/>
</dbReference>
<evidence type="ECO:0000313" key="9">
    <source>
        <dbReference type="EMBL" id="KAK1153349.1"/>
    </source>
</evidence>
<reference evidence="9" key="1">
    <citation type="submission" date="2022-02" db="EMBL/GenBank/DDBJ databases">
        <title>Atlantic sturgeon de novo genome assembly.</title>
        <authorList>
            <person name="Stock M."/>
            <person name="Klopp C."/>
            <person name="Guiguen Y."/>
            <person name="Cabau C."/>
            <person name="Parinello H."/>
            <person name="Santidrian Yebra-Pimentel E."/>
            <person name="Kuhl H."/>
            <person name="Dirks R.P."/>
            <person name="Guessner J."/>
            <person name="Wuertz S."/>
            <person name="Du K."/>
            <person name="Schartl M."/>
        </authorList>
    </citation>
    <scope>NUCLEOTIDE SEQUENCE</scope>
    <source>
        <strain evidence="9">STURGEONOMICS-FGT-2020</strain>
        <tissue evidence="9">Whole blood</tissue>
    </source>
</reference>
<protein>
    <recommendedName>
        <fullName evidence="3">Erythropoietin</fullName>
    </recommendedName>
</protein>
<keyword evidence="5" id="KW-0372">Hormone</keyword>
<dbReference type="GO" id="GO:0043249">
    <property type="term" value="P:erythrocyte maturation"/>
    <property type="evidence" value="ECO:0007669"/>
    <property type="project" value="UniProtKB-KW"/>
</dbReference>
<dbReference type="GO" id="GO:0005128">
    <property type="term" value="F:erythropoietin receptor binding"/>
    <property type="evidence" value="ECO:0007669"/>
    <property type="project" value="InterPro"/>
</dbReference>
<evidence type="ECO:0000256" key="6">
    <source>
        <dbReference type="ARBA" id="ARBA00022729"/>
    </source>
</evidence>
<dbReference type="GO" id="GO:0005125">
    <property type="term" value="F:cytokine activity"/>
    <property type="evidence" value="ECO:0007669"/>
    <property type="project" value="TreeGrafter"/>
</dbReference>
<dbReference type="AlphaFoldDB" id="A0AAD8FU44"/>